<dbReference type="Pfam" id="PF01400">
    <property type="entry name" value="Astacin"/>
    <property type="match status" value="1"/>
</dbReference>
<dbReference type="InterPro" id="IPR034035">
    <property type="entry name" value="Astacin-like_dom"/>
</dbReference>
<evidence type="ECO:0000256" key="1">
    <source>
        <dbReference type="ARBA" id="ARBA00022670"/>
    </source>
</evidence>
<feature type="active site" evidence="6">
    <location>
        <position position="198"/>
    </location>
</feature>
<evidence type="ECO:0000256" key="7">
    <source>
        <dbReference type="RuleBase" id="RU361183"/>
    </source>
</evidence>
<dbReference type="AlphaFoldDB" id="A0A5B7CP20"/>
<evidence type="ECO:0000313" key="9">
    <source>
        <dbReference type="EMBL" id="MPC10384.1"/>
    </source>
</evidence>
<organism evidence="9 10">
    <name type="scientific">Portunus trituberculatus</name>
    <name type="common">Swimming crab</name>
    <name type="synonym">Neptunus trituberculatus</name>
    <dbReference type="NCBI Taxonomy" id="210409"/>
    <lineage>
        <taxon>Eukaryota</taxon>
        <taxon>Metazoa</taxon>
        <taxon>Ecdysozoa</taxon>
        <taxon>Arthropoda</taxon>
        <taxon>Crustacea</taxon>
        <taxon>Multicrustacea</taxon>
        <taxon>Malacostraca</taxon>
        <taxon>Eumalacostraca</taxon>
        <taxon>Eucarida</taxon>
        <taxon>Decapoda</taxon>
        <taxon>Pleocyemata</taxon>
        <taxon>Brachyura</taxon>
        <taxon>Eubrachyura</taxon>
        <taxon>Portunoidea</taxon>
        <taxon>Portunidae</taxon>
        <taxon>Portuninae</taxon>
        <taxon>Portunus</taxon>
    </lineage>
</organism>
<evidence type="ECO:0000313" key="10">
    <source>
        <dbReference type="Proteomes" id="UP000324222"/>
    </source>
</evidence>
<evidence type="ECO:0000256" key="3">
    <source>
        <dbReference type="ARBA" id="ARBA00022801"/>
    </source>
</evidence>
<dbReference type="SMART" id="SM00235">
    <property type="entry name" value="ZnMc"/>
    <property type="match status" value="1"/>
</dbReference>
<feature type="domain" description="Peptidase M12A" evidence="8">
    <location>
        <begin position="101"/>
        <end position="369"/>
    </location>
</feature>
<comment type="caution">
    <text evidence="6">Lacks conserved residue(s) required for the propagation of feature annotation.</text>
</comment>
<dbReference type="EMBL" id="VSRR010000115">
    <property type="protein sequence ID" value="MPC10384.1"/>
    <property type="molecule type" value="Genomic_DNA"/>
</dbReference>
<reference evidence="9 10" key="1">
    <citation type="submission" date="2019-05" db="EMBL/GenBank/DDBJ databases">
        <title>Another draft genome of Portunus trituberculatus and its Hox gene families provides insights of decapod evolution.</title>
        <authorList>
            <person name="Jeong J.-H."/>
            <person name="Song I."/>
            <person name="Kim S."/>
            <person name="Choi T."/>
            <person name="Kim D."/>
            <person name="Ryu S."/>
            <person name="Kim W."/>
        </authorList>
    </citation>
    <scope>NUCLEOTIDE SEQUENCE [LARGE SCALE GENOMIC DNA]</scope>
    <source>
        <tissue evidence="9">Muscle</tissue>
    </source>
</reference>
<dbReference type="Gene3D" id="3.40.390.10">
    <property type="entry name" value="Collagenase (Catalytic Domain)"/>
    <property type="match status" value="1"/>
</dbReference>
<evidence type="ECO:0000256" key="6">
    <source>
        <dbReference type="PROSITE-ProRule" id="PRU01211"/>
    </source>
</evidence>
<gene>
    <name evidence="9" type="primary">nas-4_3</name>
    <name evidence="9" type="ORF">E2C01_003020</name>
</gene>
<dbReference type="EC" id="3.4.24.-" evidence="7"/>
<keyword evidence="1 6" id="KW-0645">Protease</keyword>
<dbReference type="PANTHER" id="PTHR10127:SF780">
    <property type="entry name" value="METALLOENDOPEPTIDASE"/>
    <property type="match status" value="1"/>
</dbReference>
<keyword evidence="10" id="KW-1185">Reference proteome</keyword>
<evidence type="ECO:0000256" key="2">
    <source>
        <dbReference type="ARBA" id="ARBA00022723"/>
    </source>
</evidence>
<comment type="cofactor">
    <cofactor evidence="6 7">
        <name>Zn(2+)</name>
        <dbReference type="ChEBI" id="CHEBI:29105"/>
    </cofactor>
    <text evidence="6 7">Binds 1 zinc ion per subunit.</text>
</comment>
<evidence type="ECO:0000259" key="8">
    <source>
        <dbReference type="PROSITE" id="PS51864"/>
    </source>
</evidence>
<dbReference type="OrthoDB" id="291007at2759"/>
<dbReference type="SUPFAM" id="SSF55486">
    <property type="entry name" value="Metalloproteases ('zincins'), catalytic domain"/>
    <property type="match status" value="1"/>
</dbReference>
<protein>
    <recommendedName>
        <fullName evidence="7">Metalloendopeptidase</fullName>
        <ecNumber evidence="7">3.4.24.-</ecNumber>
    </recommendedName>
</protein>
<dbReference type="CDD" id="cd04280">
    <property type="entry name" value="ZnMc_astacin_like"/>
    <property type="match status" value="1"/>
</dbReference>
<keyword evidence="5 6" id="KW-0482">Metalloprotease</keyword>
<feature type="binding site" evidence="6">
    <location>
        <position position="201"/>
    </location>
    <ligand>
        <name>Zn(2+)</name>
        <dbReference type="ChEBI" id="CHEBI:29105"/>
        <note>catalytic</note>
    </ligand>
</feature>
<dbReference type="InterPro" id="IPR024079">
    <property type="entry name" value="MetalloPept_cat_dom_sf"/>
</dbReference>
<dbReference type="Proteomes" id="UP000324222">
    <property type="component" value="Unassembled WGS sequence"/>
</dbReference>
<dbReference type="PANTHER" id="PTHR10127">
    <property type="entry name" value="DISCOIDIN, CUB, EGF, LAMININ , AND ZINC METALLOPROTEASE DOMAIN CONTAINING"/>
    <property type="match status" value="1"/>
</dbReference>
<dbReference type="GO" id="GO:0004222">
    <property type="term" value="F:metalloendopeptidase activity"/>
    <property type="evidence" value="ECO:0007669"/>
    <property type="project" value="UniProtKB-UniRule"/>
</dbReference>
<dbReference type="GO" id="GO:0008270">
    <property type="term" value="F:zinc ion binding"/>
    <property type="evidence" value="ECO:0007669"/>
    <property type="project" value="UniProtKB-UniRule"/>
</dbReference>
<feature type="binding site" evidence="6">
    <location>
        <position position="197"/>
    </location>
    <ligand>
        <name>Zn(2+)</name>
        <dbReference type="ChEBI" id="CHEBI:29105"/>
        <note>catalytic</note>
    </ligand>
</feature>
<dbReference type="InterPro" id="IPR001506">
    <property type="entry name" value="Peptidase_M12A"/>
</dbReference>
<evidence type="ECO:0000256" key="5">
    <source>
        <dbReference type="ARBA" id="ARBA00023049"/>
    </source>
</evidence>
<name>A0A5B7CP20_PORTR</name>
<dbReference type="InterPro" id="IPR006026">
    <property type="entry name" value="Peptidase_Metallo"/>
</dbReference>
<keyword evidence="4 6" id="KW-0862">Zinc</keyword>
<keyword evidence="3 6" id="KW-0378">Hydrolase</keyword>
<evidence type="ECO:0000256" key="4">
    <source>
        <dbReference type="ARBA" id="ARBA00022833"/>
    </source>
</evidence>
<accession>A0A5B7CP20</accession>
<feature type="binding site" evidence="6">
    <location>
        <position position="207"/>
    </location>
    <ligand>
        <name>Zn(2+)</name>
        <dbReference type="ChEBI" id="CHEBI:29105"/>
        <note>catalytic</note>
    </ligand>
</feature>
<keyword evidence="2 6" id="KW-0479">Metal-binding</keyword>
<proteinExistence type="predicted"/>
<dbReference type="PRINTS" id="PR00480">
    <property type="entry name" value="ASTACIN"/>
</dbReference>
<comment type="caution">
    <text evidence="9">The sequence shown here is derived from an EMBL/GenBank/DDBJ whole genome shotgun (WGS) entry which is preliminary data.</text>
</comment>
<sequence length="529" mass="60053">MALEVAAVAVVVVAVKEASSLRVPLSRAVAFQGDRRINDTDNNHITSGATKGLGELQETLNSDWGLRLRRDPLEVSGMDEGDIVPPPSRGIVKKNGLENKIAVRDSIKLWDGAVVPYEFSMEYTLLPIEQLTIRRVMRDIAKHSCIRFVKRTDEQDYLKIIVDRDRCYSYVGRVGGEQQLSLGLLCATWLDVGPIYHELFHALGFYHEHNRPDRDHHIEVKWDNIAEGSEKNFVKREMNTVELVDLPYDIDSVMHYSPFTFSKWSILTPTIKSKEKGYNFWRKSEPSKKHRPAIVKNNSYATQELFSRDNVEMQFQSTPLAFFLMRKRQEKTFETWGEDPTLGILLLTVVKQELSHCDLVLACSATFCRSSVLHVLVRLPNFRQSASDTWRLYANQLYWGPGVKIIATYSRRGFHVQQTNLFPEKVGDLRGAVLKVSTFNFEPSIIYYRAENGSLLFRFGEEISLIKAIARSLNFTPKFAEPADDGLLYGAHGAAAAPLAGPSLSFPKLDLAGYLLWHYRIWSCTLASG</sequence>
<dbReference type="PROSITE" id="PS51864">
    <property type="entry name" value="ASTACIN"/>
    <property type="match status" value="1"/>
</dbReference>
<dbReference type="GO" id="GO:0006508">
    <property type="term" value="P:proteolysis"/>
    <property type="evidence" value="ECO:0007669"/>
    <property type="project" value="UniProtKB-KW"/>
</dbReference>